<dbReference type="GO" id="GO:0046872">
    <property type="term" value="F:metal ion binding"/>
    <property type="evidence" value="ECO:0007669"/>
    <property type="project" value="UniProtKB-KW"/>
</dbReference>
<evidence type="ECO:0000256" key="3">
    <source>
        <dbReference type="SAM" id="MobiDB-lite"/>
    </source>
</evidence>
<feature type="region of interest" description="Disordered" evidence="3">
    <location>
        <begin position="1"/>
        <end position="33"/>
    </location>
</feature>
<keyword evidence="6" id="KW-0540">Nuclease</keyword>
<protein>
    <submittedName>
        <fullName evidence="6">DNA/RNA non-specific endonuclease</fullName>
    </submittedName>
</protein>
<dbReference type="InterPro" id="IPR040255">
    <property type="entry name" value="Non-specific_endonuclease"/>
</dbReference>
<evidence type="ECO:0000256" key="1">
    <source>
        <dbReference type="PIRSR" id="PIRSR640255-1"/>
    </source>
</evidence>
<accession>A0AB39L3F1</accession>
<keyword evidence="6" id="KW-0255">Endonuclease</keyword>
<dbReference type="InterPro" id="IPR001604">
    <property type="entry name" value="Endo_G_ENPP1-like_dom"/>
</dbReference>
<dbReference type="InterPro" id="IPR020821">
    <property type="entry name" value="ENPP1-3/EXOG-like_nuc-like"/>
</dbReference>
<dbReference type="KEGG" id="spue:AB5L97_01140"/>
<dbReference type="PANTHER" id="PTHR13966:SF5">
    <property type="entry name" value="ENDONUCLEASE G, MITOCHONDRIAL"/>
    <property type="match status" value="1"/>
</dbReference>
<reference evidence="6" key="1">
    <citation type="submission" date="2024-07" db="EMBL/GenBank/DDBJ databases">
        <authorList>
            <person name="fu j."/>
        </authorList>
    </citation>
    <scope>NUCLEOTIDE SEQUENCE</scope>
    <source>
        <strain evidence="6">P10A9</strain>
    </source>
</reference>
<organism evidence="6">
    <name type="scientific">Sinomonas puerhi</name>
    <dbReference type="NCBI Taxonomy" id="3238584"/>
    <lineage>
        <taxon>Bacteria</taxon>
        <taxon>Bacillati</taxon>
        <taxon>Actinomycetota</taxon>
        <taxon>Actinomycetes</taxon>
        <taxon>Micrococcales</taxon>
        <taxon>Micrococcaceae</taxon>
        <taxon>Sinomonas</taxon>
    </lineage>
</organism>
<dbReference type="Pfam" id="PF01223">
    <property type="entry name" value="Endonuclease_NS"/>
    <property type="match status" value="1"/>
</dbReference>
<dbReference type="SMART" id="SM00892">
    <property type="entry name" value="Endonuclease_NS"/>
    <property type="match status" value="1"/>
</dbReference>
<dbReference type="GO" id="GO:0004519">
    <property type="term" value="F:endonuclease activity"/>
    <property type="evidence" value="ECO:0007669"/>
    <property type="project" value="UniProtKB-KW"/>
</dbReference>
<feature type="binding site" evidence="2">
    <location>
        <position position="146"/>
    </location>
    <ligand>
        <name>Mg(2+)</name>
        <dbReference type="ChEBI" id="CHEBI:18420"/>
        <note>catalytic</note>
    </ligand>
</feature>
<name>A0AB39L3F1_9MICC</name>
<dbReference type="Gene3D" id="3.40.570.10">
    <property type="entry name" value="Extracellular Endonuclease, subunit A"/>
    <property type="match status" value="1"/>
</dbReference>
<gene>
    <name evidence="6" type="ORF">AB5L97_01140</name>
</gene>
<feature type="domain" description="DNA/RNA non-specific endonuclease/pyrophosphatase/phosphodiesterase" evidence="5">
    <location>
        <begin position="47"/>
        <end position="265"/>
    </location>
</feature>
<evidence type="ECO:0000259" key="5">
    <source>
        <dbReference type="SMART" id="SM00892"/>
    </source>
</evidence>
<evidence type="ECO:0000256" key="2">
    <source>
        <dbReference type="PIRSR" id="PIRSR640255-2"/>
    </source>
</evidence>
<feature type="active site" description="Proton acceptor" evidence="1">
    <location>
        <position position="110"/>
    </location>
</feature>
<sequence>MTVTHGEQPQRKPDPRPTPGSAGYDAAFLGTSAPVPMPTKPGLIPLTYTHFTVRQDPARRMPAATAVNIDGPTLVDIARGGESWALDPRLAKDQQWGAELYSSNRLDRGHLVRRQDPLWGDQATAERANLDTFHYTVCAPQADYFNQGRELWLGLEDYILGHAGAHLQRLSVFSGAVFDAEDPAYRGAQIPRRFFKIGAWNAGPESGGALACTGYVLDQSDGLDGVLRPGAREAAPLGPFKTFQVPVADIAHLTGLDLGPLTAADRYSVPRGARSTLGAMERWREIEGFNDVQL</sequence>
<dbReference type="RefSeq" id="WP_369046146.1">
    <property type="nucleotide sequence ID" value="NZ_CP163302.1"/>
</dbReference>
<proteinExistence type="predicted"/>
<dbReference type="SUPFAM" id="SSF54060">
    <property type="entry name" value="His-Me finger endonucleases"/>
    <property type="match status" value="1"/>
</dbReference>
<feature type="domain" description="ENPP1-3/EXOG-like endonuclease/phosphodiesterase" evidence="4">
    <location>
        <begin position="48"/>
        <end position="265"/>
    </location>
</feature>
<dbReference type="GO" id="GO:0016787">
    <property type="term" value="F:hydrolase activity"/>
    <property type="evidence" value="ECO:0007669"/>
    <property type="project" value="InterPro"/>
</dbReference>
<dbReference type="EMBL" id="CP163302">
    <property type="protein sequence ID" value="XDP45661.1"/>
    <property type="molecule type" value="Genomic_DNA"/>
</dbReference>
<dbReference type="InterPro" id="IPR044925">
    <property type="entry name" value="His-Me_finger_sf"/>
</dbReference>
<dbReference type="PANTHER" id="PTHR13966">
    <property type="entry name" value="ENDONUCLEASE RELATED"/>
    <property type="match status" value="1"/>
</dbReference>
<keyword evidence="2" id="KW-0479">Metal-binding</keyword>
<dbReference type="SMART" id="SM00477">
    <property type="entry name" value="NUC"/>
    <property type="match status" value="1"/>
</dbReference>
<dbReference type="InterPro" id="IPR044929">
    <property type="entry name" value="DNA/RNA_non-sp_Endonuclease_sf"/>
</dbReference>
<evidence type="ECO:0000259" key="4">
    <source>
        <dbReference type="SMART" id="SM00477"/>
    </source>
</evidence>
<dbReference type="GO" id="GO:0003676">
    <property type="term" value="F:nucleic acid binding"/>
    <property type="evidence" value="ECO:0007669"/>
    <property type="project" value="InterPro"/>
</dbReference>
<keyword evidence="6" id="KW-0378">Hydrolase</keyword>
<evidence type="ECO:0000313" key="6">
    <source>
        <dbReference type="EMBL" id="XDP45661.1"/>
    </source>
</evidence>
<dbReference type="AlphaFoldDB" id="A0AB39L3F1"/>